<dbReference type="Gene3D" id="2.60.40.10">
    <property type="entry name" value="Immunoglobulins"/>
    <property type="match status" value="2"/>
</dbReference>
<evidence type="ECO:0000259" key="2">
    <source>
        <dbReference type="Pfam" id="PF00703"/>
    </source>
</evidence>
<dbReference type="PANTHER" id="PTHR42732">
    <property type="entry name" value="BETA-GALACTOSIDASE"/>
    <property type="match status" value="1"/>
</dbReference>
<name>A0ABR7GHP5_9FIRM</name>
<dbReference type="SUPFAM" id="SSF49303">
    <property type="entry name" value="beta-Galactosidase/glucuronidase domain"/>
    <property type="match status" value="1"/>
</dbReference>
<evidence type="ECO:0000313" key="4">
    <source>
        <dbReference type="EMBL" id="MBC5686751.1"/>
    </source>
</evidence>
<dbReference type="GO" id="GO:0016787">
    <property type="term" value="F:hydrolase activity"/>
    <property type="evidence" value="ECO:0007669"/>
    <property type="project" value="UniProtKB-KW"/>
</dbReference>
<dbReference type="Pfam" id="PF00703">
    <property type="entry name" value="Glyco_hydro_2"/>
    <property type="match status" value="1"/>
</dbReference>
<dbReference type="PANTHER" id="PTHR42732:SF1">
    <property type="entry name" value="BETA-MANNOSIDASE"/>
    <property type="match status" value="1"/>
</dbReference>
<dbReference type="InterPro" id="IPR017853">
    <property type="entry name" value="GH"/>
</dbReference>
<comment type="similarity">
    <text evidence="1">Belongs to the glycosyl hydrolase 2 family.</text>
</comment>
<dbReference type="InterPro" id="IPR006101">
    <property type="entry name" value="Glyco_hydro_2"/>
</dbReference>
<evidence type="ECO:0000313" key="5">
    <source>
        <dbReference type="Proteomes" id="UP000643810"/>
    </source>
</evidence>
<dbReference type="InterPro" id="IPR006102">
    <property type="entry name" value="Ig-like_GH2"/>
</dbReference>
<feature type="domain" description="Glycoside hydrolase family 2 immunoglobulin-like beta-sandwich" evidence="2">
    <location>
        <begin position="73"/>
        <end position="125"/>
    </location>
</feature>
<comment type="caution">
    <text evidence="4">The sequence shown here is derived from an EMBL/GenBank/DDBJ whole genome shotgun (WGS) entry which is preliminary data.</text>
</comment>
<dbReference type="EMBL" id="JACOPG010000003">
    <property type="protein sequence ID" value="MBC5686751.1"/>
    <property type="molecule type" value="Genomic_DNA"/>
</dbReference>
<reference evidence="4 5" key="1">
    <citation type="submission" date="2020-08" db="EMBL/GenBank/DDBJ databases">
        <title>Genome public.</title>
        <authorList>
            <person name="Liu C."/>
            <person name="Sun Q."/>
        </authorList>
    </citation>
    <scope>NUCLEOTIDE SEQUENCE [LARGE SCALE GENOMIC DNA]</scope>
    <source>
        <strain evidence="4 5">NSJ-9</strain>
    </source>
</reference>
<evidence type="ECO:0000256" key="1">
    <source>
        <dbReference type="ARBA" id="ARBA00007401"/>
    </source>
</evidence>
<dbReference type="InterPro" id="IPR036156">
    <property type="entry name" value="Beta-gal/glucu_dom_sf"/>
</dbReference>
<organism evidence="4 5">
    <name type="scientific">Roseburia lenta</name>
    <dbReference type="NCBI Taxonomy" id="2763061"/>
    <lineage>
        <taxon>Bacteria</taxon>
        <taxon>Bacillati</taxon>
        <taxon>Bacillota</taxon>
        <taxon>Clostridia</taxon>
        <taxon>Lachnospirales</taxon>
        <taxon>Lachnospiraceae</taxon>
        <taxon>Roseburia</taxon>
    </lineage>
</organism>
<sequence>MESYVYLEEGADASAYTVELSILDHEGQVVLKEEVSLADFTFDQPRFGAITDENWLKGKGRAADLVADVRVDLAHTARQAASHVFHMDQPHLWKGVVDPYLYTAKASLLFHGQVLDEISQRFGVRSFAVYPDKGFYLNGKPYPLHGVSRHQDFKGIGNAIPKEQHKRDMELIKEIGANTVRLAHYQHDQYFYDLCDEEGMVVWAEIPYISEHIPSARANTITQMRELILQNYNHTCIVTWGLSNEITISTKNKKDMLDNHHVLNDLCHNMDATRKTVLACYAMCNPFGKVVHISDIVSYNLYLGWYVPGLFLNDIFFAIFHTRYPKRVLGYSEYGAEGMPNLHSEHPHRGDHTEEYQARYHEYMVRCFARFPWLWATHVWNMFDFAADARDQGGEPGMNHKGLVTFDRQTKKDSFYLYKAYWNAEPMVHICSKRFVDRKKNRITVKAYSNQPSLQFYCNGELVATKEADHVFTCKIDLKDGENEIRVVAGDLEDTATFVRTDTPANYKLSKKRSKSANWV</sequence>
<gene>
    <name evidence="4" type="ORF">H8R94_09090</name>
</gene>
<dbReference type="InterPro" id="IPR006103">
    <property type="entry name" value="Glyco_hydro_2_cat"/>
</dbReference>
<dbReference type="SUPFAM" id="SSF51445">
    <property type="entry name" value="(Trans)glycosidases"/>
    <property type="match status" value="1"/>
</dbReference>
<keyword evidence="4" id="KW-0378">Hydrolase</keyword>
<accession>A0ABR7GHP5</accession>
<dbReference type="Pfam" id="PF02836">
    <property type="entry name" value="Glyco_hydro_2_C"/>
    <property type="match status" value="1"/>
</dbReference>
<dbReference type="InterPro" id="IPR051913">
    <property type="entry name" value="GH2_Domain-Containing"/>
</dbReference>
<dbReference type="Gene3D" id="3.20.20.80">
    <property type="entry name" value="Glycosidases"/>
    <property type="match status" value="1"/>
</dbReference>
<evidence type="ECO:0000259" key="3">
    <source>
        <dbReference type="Pfam" id="PF02836"/>
    </source>
</evidence>
<proteinExistence type="inferred from homology"/>
<dbReference type="InterPro" id="IPR013783">
    <property type="entry name" value="Ig-like_fold"/>
</dbReference>
<keyword evidence="5" id="KW-1185">Reference proteome</keyword>
<dbReference type="PRINTS" id="PR00132">
    <property type="entry name" value="GLHYDRLASE2"/>
</dbReference>
<feature type="domain" description="Glycoside hydrolase family 2 catalytic" evidence="3">
    <location>
        <begin position="132"/>
        <end position="423"/>
    </location>
</feature>
<dbReference type="Proteomes" id="UP000643810">
    <property type="component" value="Unassembled WGS sequence"/>
</dbReference>
<protein>
    <submittedName>
        <fullName evidence="4">Glycoside hydrolase family 2 protein</fullName>
    </submittedName>
</protein>